<keyword evidence="1 7" id="KW-1003">Cell membrane</keyword>
<proteinExistence type="inferred from homology"/>
<keyword evidence="2 7" id="KW-0812">Transmembrane</keyword>
<feature type="transmembrane region" description="Helical" evidence="7">
    <location>
        <begin position="12"/>
        <end position="37"/>
    </location>
</feature>
<dbReference type="CDD" id="cd08010">
    <property type="entry name" value="MltG_like"/>
    <property type="match status" value="1"/>
</dbReference>
<reference evidence="8" key="1">
    <citation type="submission" date="2022-12" db="EMBL/GenBank/DDBJ databases">
        <title>Reference genome sequencing for broad-spectrum identification of bacterial and archaeal isolates by mass spectrometry.</title>
        <authorList>
            <person name="Sekiguchi Y."/>
            <person name="Tourlousse D.M."/>
        </authorList>
    </citation>
    <scope>NUCLEOTIDE SEQUENCE</scope>
    <source>
        <strain evidence="8">ASRB1</strain>
    </source>
</reference>
<dbReference type="GO" id="GO:0008932">
    <property type="term" value="F:lytic endotransglycosylase activity"/>
    <property type="evidence" value="ECO:0007669"/>
    <property type="project" value="UniProtKB-UniRule"/>
</dbReference>
<dbReference type="Proteomes" id="UP001144372">
    <property type="component" value="Unassembled WGS sequence"/>
</dbReference>
<protein>
    <recommendedName>
        <fullName evidence="7">Endolytic murein transglycosylase</fullName>
        <ecNumber evidence="7">4.2.2.29</ecNumber>
    </recommendedName>
    <alternativeName>
        <fullName evidence="7">Peptidoglycan lytic transglycosylase</fullName>
    </alternativeName>
    <alternativeName>
        <fullName evidence="7">Peptidoglycan polymerization terminase</fullName>
    </alternativeName>
</protein>
<dbReference type="AlphaFoldDB" id="A0A9W6LAW2"/>
<dbReference type="RefSeq" id="WP_281796782.1">
    <property type="nucleotide sequence ID" value="NZ_BSDR01000001.1"/>
</dbReference>
<organism evidence="8 9">
    <name type="scientific">Desulforhabdus amnigena</name>
    <dbReference type="NCBI Taxonomy" id="40218"/>
    <lineage>
        <taxon>Bacteria</taxon>
        <taxon>Pseudomonadati</taxon>
        <taxon>Thermodesulfobacteriota</taxon>
        <taxon>Syntrophobacteria</taxon>
        <taxon>Syntrophobacterales</taxon>
        <taxon>Syntrophobacteraceae</taxon>
        <taxon>Desulforhabdus</taxon>
    </lineage>
</organism>
<dbReference type="PANTHER" id="PTHR30518">
    <property type="entry name" value="ENDOLYTIC MUREIN TRANSGLYCOSYLASE"/>
    <property type="match status" value="1"/>
</dbReference>
<sequence length="358" mass="40048">MGHFCRIRETFYYFALAVIGVGCILGGLLAFDFWLFLRLPGNFARESKEVSIRSGMNASAVSRLLYRQGVISDARKFYFLCRFRRVGQKLQAGEYAFSSFSTPGQVLDQIVSGRVAVQRVTVPEGSTVRDIARILKEKGLASDEIILSAAGDSNLLRTLGIDANSMEGYLFPDTYYFNRSQDEKAILKTMVHQFWRHLPAGWQERAGELGLTLHEVLTLASIVEKEAVMDSERPVIAGVFFNRLDRDMPLQSDPTAVYDLEGFSGPILWNHLKRESPYNTYRNRGLPIGPICNPGAKSIKAVLFAENVPYLYFVSNSDGTHHFSTSLEEHSQAVFRYRQLKKSTVAGEESGSADTSSP</sequence>
<evidence type="ECO:0000313" key="9">
    <source>
        <dbReference type="Proteomes" id="UP001144372"/>
    </source>
</evidence>
<dbReference type="EC" id="4.2.2.29" evidence="7"/>
<dbReference type="GO" id="GO:0005886">
    <property type="term" value="C:plasma membrane"/>
    <property type="evidence" value="ECO:0007669"/>
    <property type="project" value="UniProtKB-SubCell"/>
</dbReference>
<accession>A0A9W6LAW2</accession>
<evidence type="ECO:0000313" key="8">
    <source>
        <dbReference type="EMBL" id="GLI36390.1"/>
    </source>
</evidence>
<comment type="subcellular location">
    <subcellularLocation>
        <location evidence="7">Cell membrane</location>
        <topology evidence="7">Single-pass membrane protein</topology>
    </subcellularLocation>
</comment>
<feature type="site" description="Important for catalytic activity" evidence="7">
    <location>
        <position position="226"/>
    </location>
</feature>
<evidence type="ECO:0000256" key="6">
    <source>
        <dbReference type="ARBA" id="ARBA00023316"/>
    </source>
</evidence>
<keyword evidence="3 7" id="KW-1133">Transmembrane helix</keyword>
<keyword evidence="6 7" id="KW-0961">Cell wall biogenesis/degradation</keyword>
<dbReference type="HAMAP" id="MF_02065">
    <property type="entry name" value="MltG"/>
    <property type="match status" value="1"/>
</dbReference>
<dbReference type="Gene3D" id="3.30.1490.480">
    <property type="entry name" value="Endolytic murein transglycosylase"/>
    <property type="match status" value="2"/>
</dbReference>
<comment type="similarity">
    <text evidence="7">Belongs to the transglycosylase MltG family.</text>
</comment>
<evidence type="ECO:0000256" key="7">
    <source>
        <dbReference type="HAMAP-Rule" id="MF_02065"/>
    </source>
</evidence>
<keyword evidence="9" id="KW-1185">Reference proteome</keyword>
<keyword evidence="5 7" id="KW-0456">Lyase</keyword>
<gene>
    <name evidence="8" type="primary">yceG</name>
    <name evidence="7" type="synonym">mltG</name>
    <name evidence="8" type="ORF">DAMNIGENAA_38230</name>
</gene>
<dbReference type="GO" id="GO:0071555">
    <property type="term" value="P:cell wall organization"/>
    <property type="evidence" value="ECO:0007669"/>
    <property type="project" value="UniProtKB-KW"/>
</dbReference>
<evidence type="ECO:0000256" key="4">
    <source>
        <dbReference type="ARBA" id="ARBA00023136"/>
    </source>
</evidence>
<name>A0A9W6LAW2_9BACT</name>
<dbReference type="EMBL" id="BSDR01000001">
    <property type="protein sequence ID" value="GLI36390.1"/>
    <property type="molecule type" value="Genomic_DNA"/>
</dbReference>
<comment type="function">
    <text evidence="7">Functions as a peptidoglycan terminase that cleaves nascent peptidoglycan strands endolytically to terminate their elongation.</text>
</comment>
<dbReference type="NCBIfam" id="TIGR00247">
    <property type="entry name" value="endolytic transglycosylase MltG"/>
    <property type="match status" value="1"/>
</dbReference>
<evidence type="ECO:0000256" key="1">
    <source>
        <dbReference type="ARBA" id="ARBA00022475"/>
    </source>
</evidence>
<dbReference type="PANTHER" id="PTHR30518:SF2">
    <property type="entry name" value="ENDOLYTIC MUREIN TRANSGLYCOSYLASE"/>
    <property type="match status" value="1"/>
</dbReference>
<dbReference type="GO" id="GO:0009252">
    <property type="term" value="P:peptidoglycan biosynthetic process"/>
    <property type="evidence" value="ECO:0007669"/>
    <property type="project" value="UniProtKB-UniRule"/>
</dbReference>
<dbReference type="Pfam" id="PF02618">
    <property type="entry name" value="YceG"/>
    <property type="match status" value="1"/>
</dbReference>
<dbReference type="InterPro" id="IPR003770">
    <property type="entry name" value="MLTG-like"/>
</dbReference>
<dbReference type="PROSITE" id="PS51257">
    <property type="entry name" value="PROKAR_LIPOPROTEIN"/>
    <property type="match status" value="1"/>
</dbReference>
<comment type="catalytic activity">
    <reaction evidence="7">
        <text>a peptidoglycan chain = a peptidoglycan chain with N-acetyl-1,6-anhydromuramyl-[peptide] at the reducing end + a peptidoglycan chain with N-acetylglucosamine at the non-reducing end.</text>
        <dbReference type="EC" id="4.2.2.29"/>
    </reaction>
</comment>
<keyword evidence="4 7" id="KW-0472">Membrane</keyword>
<evidence type="ECO:0000256" key="2">
    <source>
        <dbReference type="ARBA" id="ARBA00022692"/>
    </source>
</evidence>
<evidence type="ECO:0000256" key="3">
    <source>
        <dbReference type="ARBA" id="ARBA00022989"/>
    </source>
</evidence>
<dbReference type="Gene3D" id="3.30.160.60">
    <property type="entry name" value="Classic Zinc Finger"/>
    <property type="match status" value="1"/>
</dbReference>
<comment type="caution">
    <text evidence="8">The sequence shown here is derived from an EMBL/GenBank/DDBJ whole genome shotgun (WGS) entry which is preliminary data.</text>
</comment>
<evidence type="ECO:0000256" key="5">
    <source>
        <dbReference type="ARBA" id="ARBA00023239"/>
    </source>
</evidence>